<dbReference type="STRING" id="1121884.SAMN02745131_00148"/>
<dbReference type="PANTHER" id="PTHR35092:SF1">
    <property type="entry name" value="CHLORINASE MJ1651"/>
    <property type="match status" value="1"/>
</dbReference>
<dbReference type="PIRSF" id="PIRSF006779">
    <property type="entry name" value="UCP006779"/>
    <property type="match status" value="1"/>
</dbReference>
<dbReference type="Proteomes" id="UP000184048">
    <property type="component" value="Unassembled WGS sequence"/>
</dbReference>
<sequence>MPFITLTSDIGEQDYLVGAVKGRLLRINPEFKIIDITHKLSPFNYPQAAYVCRNAIKNFPEFTYHIVLVNLFESKPEQLLFAFHKDQYLVCADNGLIEMILEEKPEMVLGIPLDKSAIKNTLYCIDVAARAITQLMNGEPLLKIGIPDAPYLEKNPLRPTSGEDWIEGQIIFIDHFENVIVNITQEQFEEQRKGRRFKIVFKRDEVIERISGSYADVPQGEKLVLFNSAGYMEIAINKGNAAGLFGLKGYNESSQQVSVMVQNRLFYQTVKVYFE</sequence>
<comment type="similarity">
    <text evidence="2">Belongs to the SAM hydrolase / SAM-dependent halogenase family.</text>
</comment>
<dbReference type="InterPro" id="IPR046469">
    <property type="entry name" value="SAM_HAT_N"/>
</dbReference>
<evidence type="ECO:0000313" key="5">
    <source>
        <dbReference type="EMBL" id="SHE32656.1"/>
    </source>
</evidence>
<dbReference type="AlphaFoldDB" id="A0A1M4SKC9"/>
<dbReference type="Gene3D" id="3.40.50.10790">
    <property type="entry name" value="S-adenosyl-l-methionine hydroxide adenosyltransferase, N-terminal"/>
    <property type="match status" value="1"/>
</dbReference>
<dbReference type="SUPFAM" id="SSF101852">
    <property type="entry name" value="Bacterial fluorinating enzyme, C-terminal domain"/>
    <property type="match status" value="1"/>
</dbReference>
<dbReference type="PANTHER" id="PTHR35092">
    <property type="entry name" value="CHLORINASE MJ1651"/>
    <property type="match status" value="1"/>
</dbReference>
<proteinExistence type="inferred from homology"/>
<protein>
    <recommendedName>
        <fullName evidence="7">S-adenosyl-l-methionine hydroxide adenosyltransferase</fullName>
    </recommendedName>
</protein>
<dbReference type="OrthoDB" id="9792195at2"/>
<dbReference type="RefSeq" id="WP_072833318.1">
    <property type="nucleotide sequence ID" value="NZ_FQUU01000001.1"/>
</dbReference>
<name>A0A1M4SKC9_9BACT</name>
<dbReference type="Pfam" id="PF01887">
    <property type="entry name" value="SAM_HAT_N"/>
    <property type="match status" value="1"/>
</dbReference>
<keyword evidence="1" id="KW-0949">S-adenosyl-L-methionine</keyword>
<organism evidence="5 6">
    <name type="scientific">Flavisolibacter ginsengisoli DSM 18119</name>
    <dbReference type="NCBI Taxonomy" id="1121884"/>
    <lineage>
        <taxon>Bacteria</taxon>
        <taxon>Pseudomonadati</taxon>
        <taxon>Bacteroidota</taxon>
        <taxon>Chitinophagia</taxon>
        <taxon>Chitinophagales</taxon>
        <taxon>Chitinophagaceae</taxon>
        <taxon>Flavisolibacter</taxon>
    </lineage>
</organism>
<dbReference type="SUPFAM" id="SSF102522">
    <property type="entry name" value="Bacterial fluorinating enzyme, N-terminal domain"/>
    <property type="match status" value="1"/>
</dbReference>
<dbReference type="InterPro" id="IPR023227">
    <property type="entry name" value="SAM_OH_AdoTrfase_C_sf"/>
</dbReference>
<dbReference type="InterPro" id="IPR023228">
    <property type="entry name" value="SAM_OH_AdoTrfase_N_sf"/>
</dbReference>
<evidence type="ECO:0000256" key="2">
    <source>
        <dbReference type="ARBA" id="ARBA00024035"/>
    </source>
</evidence>
<dbReference type="Gene3D" id="2.40.30.90">
    <property type="entry name" value="Bacterial fluorinating enzyme like"/>
    <property type="match status" value="1"/>
</dbReference>
<feature type="domain" description="S-adenosyl-l-methionine hydroxide adenosyltransferase C-terminal" evidence="4">
    <location>
        <begin position="168"/>
        <end position="248"/>
    </location>
</feature>
<accession>A0A1M4SKC9</accession>
<evidence type="ECO:0000259" key="4">
    <source>
        <dbReference type="Pfam" id="PF20257"/>
    </source>
</evidence>
<reference evidence="5 6" key="1">
    <citation type="submission" date="2016-11" db="EMBL/GenBank/DDBJ databases">
        <authorList>
            <person name="Jaros S."/>
            <person name="Januszkiewicz K."/>
            <person name="Wedrychowicz H."/>
        </authorList>
    </citation>
    <scope>NUCLEOTIDE SEQUENCE [LARGE SCALE GENOMIC DNA]</scope>
    <source>
        <strain evidence="5 6">DSM 18119</strain>
    </source>
</reference>
<dbReference type="InterPro" id="IPR002747">
    <property type="entry name" value="SAM_OH_AdoTrfase"/>
</dbReference>
<evidence type="ECO:0000313" key="6">
    <source>
        <dbReference type="Proteomes" id="UP000184048"/>
    </source>
</evidence>
<feature type="domain" description="S-adenosyl-l-methionine hydroxide adenosyltransferase N-terminal" evidence="3">
    <location>
        <begin position="4"/>
        <end position="145"/>
    </location>
</feature>
<keyword evidence="6" id="KW-1185">Reference proteome</keyword>
<dbReference type="InterPro" id="IPR046470">
    <property type="entry name" value="SAM_HAT_C"/>
</dbReference>
<dbReference type="EMBL" id="FQUU01000001">
    <property type="protein sequence ID" value="SHE32656.1"/>
    <property type="molecule type" value="Genomic_DNA"/>
</dbReference>
<evidence type="ECO:0008006" key="7">
    <source>
        <dbReference type="Google" id="ProtNLM"/>
    </source>
</evidence>
<gene>
    <name evidence="5" type="ORF">SAMN02745131_00148</name>
</gene>
<dbReference type="Pfam" id="PF20257">
    <property type="entry name" value="SAM_HAT_C"/>
    <property type="match status" value="1"/>
</dbReference>
<evidence type="ECO:0000256" key="1">
    <source>
        <dbReference type="ARBA" id="ARBA00022691"/>
    </source>
</evidence>
<evidence type="ECO:0000259" key="3">
    <source>
        <dbReference type="Pfam" id="PF01887"/>
    </source>
</evidence>